<organism evidence="2 3">
    <name type="scientific">Tulasnella calospora MUT 4182</name>
    <dbReference type="NCBI Taxonomy" id="1051891"/>
    <lineage>
        <taxon>Eukaryota</taxon>
        <taxon>Fungi</taxon>
        <taxon>Dikarya</taxon>
        <taxon>Basidiomycota</taxon>
        <taxon>Agaricomycotina</taxon>
        <taxon>Agaricomycetes</taxon>
        <taxon>Cantharellales</taxon>
        <taxon>Tulasnellaceae</taxon>
        <taxon>Tulasnella</taxon>
    </lineage>
</organism>
<reference evidence="2 3" key="1">
    <citation type="submission" date="2014-04" db="EMBL/GenBank/DDBJ databases">
        <authorList>
            <consortium name="DOE Joint Genome Institute"/>
            <person name="Kuo A."/>
            <person name="Girlanda M."/>
            <person name="Perotto S."/>
            <person name="Kohler A."/>
            <person name="Nagy L.G."/>
            <person name="Floudas D."/>
            <person name="Copeland A."/>
            <person name="Barry K.W."/>
            <person name="Cichocki N."/>
            <person name="Veneault-Fourrey C."/>
            <person name="LaButti K."/>
            <person name="Lindquist E.A."/>
            <person name="Lipzen A."/>
            <person name="Lundell T."/>
            <person name="Morin E."/>
            <person name="Murat C."/>
            <person name="Sun H."/>
            <person name="Tunlid A."/>
            <person name="Henrissat B."/>
            <person name="Grigoriev I.V."/>
            <person name="Hibbett D.S."/>
            <person name="Martin F."/>
            <person name="Nordberg H.P."/>
            <person name="Cantor M.N."/>
            <person name="Hua S.X."/>
        </authorList>
    </citation>
    <scope>NUCLEOTIDE SEQUENCE [LARGE SCALE GENOMIC DNA]</scope>
    <source>
        <strain evidence="2 3">MUT 4182</strain>
    </source>
</reference>
<dbReference type="HOGENOM" id="CLU_050425_0_0_1"/>
<dbReference type="AlphaFoldDB" id="A0A0C3ME39"/>
<name>A0A0C3ME39_9AGAM</name>
<keyword evidence="3" id="KW-1185">Reference proteome</keyword>
<dbReference type="EMBL" id="KN822958">
    <property type="protein sequence ID" value="KIO32032.1"/>
    <property type="molecule type" value="Genomic_DNA"/>
</dbReference>
<evidence type="ECO:0000313" key="3">
    <source>
        <dbReference type="Proteomes" id="UP000054248"/>
    </source>
</evidence>
<accession>A0A0C3ME39</accession>
<dbReference type="OrthoDB" id="3235372at2759"/>
<gene>
    <name evidence="2" type="ORF">M407DRAFT_216539</name>
</gene>
<dbReference type="Proteomes" id="UP000054248">
    <property type="component" value="Unassembled WGS sequence"/>
</dbReference>
<proteinExistence type="predicted"/>
<feature type="region of interest" description="Disordered" evidence="1">
    <location>
        <begin position="101"/>
        <end position="134"/>
    </location>
</feature>
<reference evidence="3" key="2">
    <citation type="submission" date="2015-01" db="EMBL/GenBank/DDBJ databases">
        <title>Evolutionary Origins and Diversification of the Mycorrhizal Mutualists.</title>
        <authorList>
            <consortium name="DOE Joint Genome Institute"/>
            <consortium name="Mycorrhizal Genomics Consortium"/>
            <person name="Kohler A."/>
            <person name="Kuo A."/>
            <person name="Nagy L.G."/>
            <person name="Floudas D."/>
            <person name="Copeland A."/>
            <person name="Barry K.W."/>
            <person name="Cichocki N."/>
            <person name="Veneault-Fourrey C."/>
            <person name="LaButti K."/>
            <person name="Lindquist E.A."/>
            <person name="Lipzen A."/>
            <person name="Lundell T."/>
            <person name="Morin E."/>
            <person name="Murat C."/>
            <person name="Riley R."/>
            <person name="Ohm R."/>
            <person name="Sun H."/>
            <person name="Tunlid A."/>
            <person name="Henrissat B."/>
            <person name="Grigoriev I.V."/>
            <person name="Hibbett D.S."/>
            <person name="Martin F."/>
        </authorList>
    </citation>
    <scope>NUCLEOTIDE SEQUENCE [LARGE SCALE GENOMIC DNA]</scope>
    <source>
        <strain evidence="3">MUT 4182</strain>
    </source>
</reference>
<evidence type="ECO:0000256" key="1">
    <source>
        <dbReference type="SAM" id="MobiDB-lite"/>
    </source>
</evidence>
<protein>
    <submittedName>
        <fullName evidence="2">Uncharacterized protein</fullName>
    </submittedName>
</protein>
<feature type="compositionally biased region" description="Low complexity" evidence="1">
    <location>
        <begin position="112"/>
        <end position="125"/>
    </location>
</feature>
<evidence type="ECO:0000313" key="2">
    <source>
        <dbReference type="EMBL" id="KIO32032.1"/>
    </source>
</evidence>
<sequence>METPAAAPSQTNNEIASDIAPQPSSAITWIIFSGAPGEFSGDFIQAIQRVAFQQGHARDDRWIADYITTCFNGDALHWYSELPEETQESWRKLRTAILRRYPAASPGPAPSTKPTKTTATRKASSGPSRNTTTKSGLIEVLGDRTASLGYLCLNSESLVGITKTEANAVVINLPSQMPSEPMQLSLDGITGNERTNFRNLGLSLLVSSLEADPDHIPEQIQITTEWYNGYEDSYEYETGIPALSALCKGKSGTSINSNGSRPPMATWILACCGDSKPTALYRRRSATKDPSQRAAAAVWKYEKNSGELRIRWLMDNDREHELGAYIQRKSSTFNLHVHRVSDMHEADRFFDEDRVVWHESIIFRQERSSQATFI</sequence>